<keyword evidence="2 6" id="KW-0812">Transmembrane</keyword>
<dbReference type="EMBL" id="CAMPGE010004492">
    <property type="protein sequence ID" value="CAI2363341.1"/>
    <property type="molecule type" value="Genomic_DNA"/>
</dbReference>
<feature type="transmembrane region" description="Helical" evidence="6">
    <location>
        <begin position="300"/>
        <end position="321"/>
    </location>
</feature>
<evidence type="ECO:0000256" key="1">
    <source>
        <dbReference type="ARBA" id="ARBA00004141"/>
    </source>
</evidence>
<dbReference type="Proteomes" id="UP001295684">
    <property type="component" value="Unassembled WGS sequence"/>
</dbReference>
<dbReference type="PANTHER" id="PTHR22950">
    <property type="entry name" value="AMINO ACID TRANSPORTER"/>
    <property type="match status" value="1"/>
</dbReference>
<accession>A0AAD1UB17</accession>
<evidence type="ECO:0000256" key="3">
    <source>
        <dbReference type="ARBA" id="ARBA00022989"/>
    </source>
</evidence>
<protein>
    <recommendedName>
        <fullName evidence="7">Amino acid transporter transmembrane domain-containing protein</fullName>
    </recommendedName>
</protein>
<dbReference type="Pfam" id="PF01490">
    <property type="entry name" value="Aa_trans"/>
    <property type="match status" value="1"/>
</dbReference>
<feature type="transmembrane region" description="Helical" evidence="6">
    <location>
        <begin position="149"/>
        <end position="166"/>
    </location>
</feature>
<feature type="transmembrane region" description="Helical" evidence="6">
    <location>
        <begin position="173"/>
        <end position="196"/>
    </location>
</feature>
<feature type="region of interest" description="Disordered" evidence="5">
    <location>
        <begin position="372"/>
        <end position="392"/>
    </location>
</feature>
<comment type="subcellular location">
    <subcellularLocation>
        <location evidence="1">Membrane</location>
        <topology evidence="1">Multi-pass membrane protein</topology>
    </subcellularLocation>
</comment>
<feature type="transmembrane region" description="Helical" evidence="6">
    <location>
        <begin position="257"/>
        <end position="280"/>
    </location>
</feature>
<feature type="transmembrane region" description="Helical" evidence="6">
    <location>
        <begin position="220"/>
        <end position="245"/>
    </location>
</feature>
<feature type="transmembrane region" description="Helical" evidence="6">
    <location>
        <begin position="504"/>
        <end position="529"/>
    </location>
</feature>
<evidence type="ECO:0000313" key="9">
    <source>
        <dbReference type="Proteomes" id="UP001295684"/>
    </source>
</evidence>
<evidence type="ECO:0000256" key="6">
    <source>
        <dbReference type="SAM" id="Phobius"/>
    </source>
</evidence>
<keyword evidence="9" id="KW-1185">Reference proteome</keyword>
<evidence type="ECO:0000256" key="2">
    <source>
        <dbReference type="ARBA" id="ARBA00022692"/>
    </source>
</evidence>
<feature type="domain" description="Amino acid transporter transmembrane" evidence="7">
    <location>
        <begin position="27"/>
        <end position="524"/>
    </location>
</feature>
<feature type="transmembrane region" description="Helical" evidence="6">
    <location>
        <begin position="443"/>
        <end position="462"/>
    </location>
</feature>
<keyword evidence="3 6" id="KW-1133">Transmembrane helix</keyword>
<feature type="transmembrane region" description="Helical" evidence="6">
    <location>
        <begin position="101"/>
        <end position="129"/>
    </location>
</feature>
<dbReference type="GO" id="GO:0015179">
    <property type="term" value="F:L-amino acid transmembrane transporter activity"/>
    <property type="evidence" value="ECO:0007669"/>
    <property type="project" value="TreeGrafter"/>
</dbReference>
<evidence type="ECO:0000256" key="4">
    <source>
        <dbReference type="ARBA" id="ARBA00023136"/>
    </source>
</evidence>
<feature type="transmembrane region" description="Helical" evidence="6">
    <location>
        <begin position="27"/>
        <end position="48"/>
    </location>
</feature>
<proteinExistence type="predicted"/>
<dbReference type="AlphaFoldDB" id="A0AAD1UB17"/>
<feature type="transmembrane region" description="Helical" evidence="6">
    <location>
        <begin position="60"/>
        <end position="80"/>
    </location>
</feature>
<dbReference type="InterPro" id="IPR013057">
    <property type="entry name" value="AA_transpt_TM"/>
</dbReference>
<sequence>MSSSSNGDTGSNNGNARVSISSKEEAISIPTAVFSAVSVTIGAGMVSVPRTSYESGIPFGVFYNLLNLILTIYSIHLLLESARVTGLYSMPRLAYECFGHFSLYFVNFVQFIAFGILPLAYFIIFAGILSSFFNEIPGLPNSKWRFVGSQWFSVLILGAILFPLIIKKRIGELSIAGALLFGGVIIFNILLIVVIIDPNVNTDYKSEDQSRFYRFEFNQAFLSSLSTAFVAYGFQTGFFPIYNALEHKSYRNGMKFSTYAMGFSFLIYVLIMFTGLYNFGVNIQGDILANVSMLRSWESYVIRVIFLLIMVTHTPFTFFLGKESVLCLAVLVYTAFKKEEKDDDKYTRMVDETEEADSTQEKCLKDDINKSRSDMNEEVRSRSRSKSDNELDEKLLQGMNEDAKRSLAMSFARKSHGDLPRNGNENELDFENAAAHELLPDSIYYPTTLILFAIVVGSACIIKDVEIVIKFVGSLGNAILNFLIPGITYFLIMRKYEPEKTSNLKLYSALFLAIYSGVLALICTGVNVWTTIEPLED</sequence>
<keyword evidence="4 6" id="KW-0472">Membrane</keyword>
<evidence type="ECO:0000313" key="8">
    <source>
        <dbReference type="EMBL" id="CAI2363341.1"/>
    </source>
</evidence>
<organism evidence="8 9">
    <name type="scientific">Euplotes crassus</name>
    <dbReference type="NCBI Taxonomy" id="5936"/>
    <lineage>
        <taxon>Eukaryota</taxon>
        <taxon>Sar</taxon>
        <taxon>Alveolata</taxon>
        <taxon>Ciliophora</taxon>
        <taxon>Intramacronucleata</taxon>
        <taxon>Spirotrichea</taxon>
        <taxon>Hypotrichia</taxon>
        <taxon>Euplotida</taxon>
        <taxon>Euplotidae</taxon>
        <taxon>Moneuplotes</taxon>
    </lineage>
</organism>
<feature type="transmembrane region" description="Helical" evidence="6">
    <location>
        <begin position="468"/>
        <end position="492"/>
    </location>
</feature>
<dbReference type="GO" id="GO:0016020">
    <property type="term" value="C:membrane"/>
    <property type="evidence" value="ECO:0007669"/>
    <property type="project" value="UniProtKB-SubCell"/>
</dbReference>
<reference evidence="8" key="1">
    <citation type="submission" date="2023-07" db="EMBL/GenBank/DDBJ databases">
        <authorList>
            <consortium name="AG Swart"/>
            <person name="Singh M."/>
            <person name="Singh A."/>
            <person name="Seah K."/>
            <person name="Emmerich C."/>
        </authorList>
    </citation>
    <scope>NUCLEOTIDE SEQUENCE</scope>
    <source>
        <strain evidence="8">DP1</strain>
    </source>
</reference>
<gene>
    <name evidence="8" type="ORF">ECRASSUSDP1_LOCUS4674</name>
</gene>
<name>A0AAD1UB17_EUPCR</name>
<evidence type="ECO:0000259" key="7">
    <source>
        <dbReference type="Pfam" id="PF01490"/>
    </source>
</evidence>
<evidence type="ECO:0000256" key="5">
    <source>
        <dbReference type="SAM" id="MobiDB-lite"/>
    </source>
</evidence>
<comment type="caution">
    <text evidence="8">The sequence shown here is derived from an EMBL/GenBank/DDBJ whole genome shotgun (WGS) entry which is preliminary data.</text>
</comment>